<accession>A0A9Q0KSG4</accession>
<feature type="compositionally biased region" description="Low complexity" evidence="4">
    <location>
        <begin position="84"/>
        <end position="96"/>
    </location>
</feature>
<reference evidence="5" key="1">
    <citation type="journal article" date="2023" name="Plant J.">
        <title>The genome of the king protea, Protea cynaroides.</title>
        <authorList>
            <person name="Chang J."/>
            <person name="Duong T.A."/>
            <person name="Schoeman C."/>
            <person name="Ma X."/>
            <person name="Roodt D."/>
            <person name="Barker N."/>
            <person name="Li Z."/>
            <person name="Van de Peer Y."/>
            <person name="Mizrachi E."/>
        </authorList>
    </citation>
    <scope>NUCLEOTIDE SEQUENCE</scope>
    <source>
        <tissue evidence="5">Young leaves</tissue>
    </source>
</reference>
<protein>
    <submittedName>
        <fullName evidence="5">Uncharacterized protein</fullName>
    </submittedName>
</protein>
<organism evidence="5 6">
    <name type="scientific">Protea cynaroides</name>
    <dbReference type="NCBI Taxonomy" id="273540"/>
    <lineage>
        <taxon>Eukaryota</taxon>
        <taxon>Viridiplantae</taxon>
        <taxon>Streptophyta</taxon>
        <taxon>Embryophyta</taxon>
        <taxon>Tracheophyta</taxon>
        <taxon>Spermatophyta</taxon>
        <taxon>Magnoliopsida</taxon>
        <taxon>Proteales</taxon>
        <taxon>Proteaceae</taxon>
        <taxon>Protea</taxon>
    </lineage>
</organism>
<dbReference type="GO" id="GO:0003700">
    <property type="term" value="F:DNA-binding transcription factor activity"/>
    <property type="evidence" value="ECO:0007669"/>
    <property type="project" value="InterPro"/>
</dbReference>
<dbReference type="PANTHER" id="PTHR33388:SF1">
    <property type="entry name" value="PROTEIN SPEAR2"/>
    <property type="match status" value="1"/>
</dbReference>
<feature type="region of interest" description="Disordered" evidence="4">
    <location>
        <begin position="1"/>
        <end position="108"/>
    </location>
</feature>
<keyword evidence="2" id="KW-0805">Transcription regulation</keyword>
<comment type="caution">
    <text evidence="5">The sequence shown here is derived from an EMBL/GenBank/DDBJ whole genome shotgun (WGS) entry which is preliminary data.</text>
</comment>
<evidence type="ECO:0000313" key="5">
    <source>
        <dbReference type="EMBL" id="KAJ4975426.1"/>
    </source>
</evidence>
<evidence type="ECO:0000313" key="6">
    <source>
        <dbReference type="Proteomes" id="UP001141806"/>
    </source>
</evidence>
<dbReference type="OrthoDB" id="1926221at2759"/>
<gene>
    <name evidence="5" type="ORF">NE237_000532</name>
</gene>
<evidence type="ECO:0000256" key="1">
    <source>
        <dbReference type="ARBA" id="ARBA00022491"/>
    </source>
</evidence>
<proteinExistence type="predicted"/>
<feature type="compositionally biased region" description="Basic residues" evidence="4">
    <location>
        <begin position="29"/>
        <end position="39"/>
    </location>
</feature>
<keyword evidence="6" id="KW-1185">Reference proteome</keyword>
<dbReference type="Proteomes" id="UP001141806">
    <property type="component" value="Unassembled WGS sequence"/>
</dbReference>
<evidence type="ECO:0000256" key="2">
    <source>
        <dbReference type="ARBA" id="ARBA00023015"/>
    </source>
</evidence>
<dbReference type="InterPro" id="IPR040356">
    <property type="entry name" value="SPEAR"/>
</dbReference>
<dbReference type="EMBL" id="JAMYWD010000003">
    <property type="protein sequence ID" value="KAJ4975426.1"/>
    <property type="molecule type" value="Genomic_DNA"/>
</dbReference>
<dbReference type="PANTHER" id="PTHR33388">
    <property type="entry name" value="OS01G0212500 PROTEIN"/>
    <property type="match status" value="1"/>
</dbReference>
<keyword evidence="1" id="KW-0678">Repressor</keyword>
<dbReference type="AlphaFoldDB" id="A0A9Q0KSG4"/>
<keyword evidence="3" id="KW-0804">Transcription</keyword>
<sequence length="441" mass="47746">MIQEEQQHQKYNNSSSPGSCGGGGGAGRSSKKLKQKKIPQRGLGVAQLEKIRLEEQQKKEAAVGVSSPSFVLPLPPPHHHHHQQSSSSSSPFPASPTDLSSTNSLFKVPPRGPISTLDLLVPPPPPSFQTTSTIYGSSQGDAAGGCSGGRLADVITTFTGQGHFSSMWSNELNYNGDVPRLDHELSCRTQLQNEASYPIWHSPPPVVIDRKQSHSSTMVKVPSFTPSSSGLRFPMELPSNQSFCSNNNNYTPTPPPWPEGEKMVGIKRPWPFSLDKFPLAPSLSKIPSIIHPVYGPEEPSLYNNGNGSTFKFEPGNCIISQSTCSSTALPVNWRGTMSELNHKNGIKENGTLNEDFLTLGSPAISSSSMGSESTLQKPFLDSVASHHPIPEFQSHPTLASIEEPSIHNFFPAKGQISRVATTTNDHRRIEDGDTVDLSLKL</sequence>
<feature type="compositionally biased region" description="Basic and acidic residues" evidence="4">
    <location>
        <begin position="49"/>
        <end position="61"/>
    </location>
</feature>
<name>A0A9Q0KSG4_9MAGN</name>
<evidence type="ECO:0000256" key="4">
    <source>
        <dbReference type="SAM" id="MobiDB-lite"/>
    </source>
</evidence>
<evidence type="ECO:0000256" key="3">
    <source>
        <dbReference type="ARBA" id="ARBA00023163"/>
    </source>
</evidence>